<accession>A0A0P9MGE5</accession>
<comment type="caution">
    <text evidence="1">The sequence shown here is derived from an EMBL/GenBank/DDBJ whole genome shotgun (WGS) entry which is preliminary data.</text>
</comment>
<reference evidence="1 2" key="1">
    <citation type="submission" date="2015-09" db="EMBL/GenBank/DDBJ databases">
        <title>Genome announcement of multiple Pseudomonas syringae strains.</title>
        <authorList>
            <person name="Thakur S."/>
            <person name="Wang P.W."/>
            <person name="Gong Y."/>
            <person name="Weir B.S."/>
            <person name="Guttman D.S."/>
        </authorList>
    </citation>
    <scope>NUCLEOTIDE SEQUENCE [LARGE SCALE GENOMIC DNA]</scope>
    <source>
        <strain evidence="1 2">ICMP17524</strain>
    </source>
</reference>
<protein>
    <submittedName>
        <fullName evidence="1">Uncharacterized protein</fullName>
    </submittedName>
</protein>
<organism evidence="1 2">
    <name type="scientific">Pseudomonas syringae pv. cerasicola</name>
    <dbReference type="NCBI Taxonomy" id="264451"/>
    <lineage>
        <taxon>Bacteria</taxon>
        <taxon>Pseudomonadati</taxon>
        <taxon>Pseudomonadota</taxon>
        <taxon>Gammaproteobacteria</taxon>
        <taxon>Pseudomonadales</taxon>
        <taxon>Pseudomonadaceae</taxon>
        <taxon>Pseudomonas</taxon>
        <taxon>Pseudomonas syringae</taxon>
    </lineage>
</organism>
<name>A0A0P9MGE5_PSESX</name>
<dbReference type="AlphaFoldDB" id="A0A0P9MGE5"/>
<dbReference type="EMBL" id="LJQA01000724">
    <property type="protein sequence ID" value="KPW87493.1"/>
    <property type="molecule type" value="Genomic_DNA"/>
</dbReference>
<evidence type="ECO:0000313" key="2">
    <source>
        <dbReference type="Proteomes" id="UP000050356"/>
    </source>
</evidence>
<dbReference type="Proteomes" id="UP000050356">
    <property type="component" value="Unassembled WGS sequence"/>
</dbReference>
<sequence length="37" mass="4140">MMVVAGYRCAAVRLSVLSETPLAQSFVCQRGQYFLLM</sequence>
<gene>
    <name evidence="1" type="ORF">ALO50_102420</name>
</gene>
<evidence type="ECO:0000313" key="1">
    <source>
        <dbReference type="EMBL" id="KPW87493.1"/>
    </source>
</evidence>
<proteinExistence type="predicted"/>